<dbReference type="Pfam" id="PF23055">
    <property type="entry name" value="DUF7041"/>
    <property type="match status" value="1"/>
</dbReference>
<feature type="compositionally biased region" description="Polar residues" evidence="1">
    <location>
        <begin position="208"/>
        <end position="246"/>
    </location>
</feature>
<feature type="region of interest" description="Disordered" evidence="1">
    <location>
        <begin position="204"/>
        <end position="256"/>
    </location>
</feature>
<dbReference type="PANTHER" id="PTHR33327:SF3">
    <property type="entry name" value="RNA-DIRECTED DNA POLYMERASE"/>
    <property type="match status" value="1"/>
</dbReference>
<proteinExistence type="predicted"/>
<dbReference type="InterPro" id="IPR055469">
    <property type="entry name" value="DUF7041"/>
</dbReference>
<organism evidence="3">
    <name type="scientific">Mesocestoides corti</name>
    <name type="common">Flatworm</name>
    <dbReference type="NCBI Taxonomy" id="53468"/>
    <lineage>
        <taxon>Eukaryota</taxon>
        <taxon>Metazoa</taxon>
        <taxon>Spiralia</taxon>
        <taxon>Lophotrochozoa</taxon>
        <taxon>Platyhelminthes</taxon>
        <taxon>Cestoda</taxon>
        <taxon>Eucestoda</taxon>
        <taxon>Cyclophyllidea</taxon>
        <taxon>Mesocestoididae</taxon>
        <taxon>Mesocestoides</taxon>
    </lineage>
</organism>
<evidence type="ECO:0000259" key="2">
    <source>
        <dbReference type="Pfam" id="PF23055"/>
    </source>
</evidence>
<evidence type="ECO:0000256" key="1">
    <source>
        <dbReference type="SAM" id="MobiDB-lite"/>
    </source>
</evidence>
<name>A0A5K3FUK7_MESCO</name>
<sequence length="256" mass="29316">MSDTAEDGPLFFQENTDFLSFDFNAPVWFKEMEDRFHVYNITSEIAKYYLVVMNLPPLAATLFVDLINEVPDENPYSTLKKAIIERTAGPEESRMQGQLSGVDLGNRTPSQLYSYMRDRVHATDEQEPTLRRLWAQHLPTEIGQVVLLSGSKMPLKRLLKSADKMHEWLGNEDGRRFAAGSSEHALSRARPSFRNRKWRRKFRKRNAHNFTDSQIPSTSTSTIRNRFSGSSKYYQLSKTSPQSSKAPSRGAMDGDK</sequence>
<dbReference type="WBParaSite" id="MCU_010725-RA">
    <property type="protein sequence ID" value="MCU_010725-RA"/>
    <property type="gene ID" value="MCU_010725"/>
</dbReference>
<dbReference type="PANTHER" id="PTHR33327">
    <property type="entry name" value="ENDONUCLEASE"/>
    <property type="match status" value="1"/>
</dbReference>
<reference evidence="3" key="1">
    <citation type="submission" date="2019-11" db="UniProtKB">
        <authorList>
            <consortium name="WormBaseParasite"/>
        </authorList>
    </citation>
    <scope>IDENTIFICATION</scope>
</reference>
<accession>A0A5K3FUK7</accession>
<protein>
    <submittedName>
        <fullName evidence="3">RGS domain-containing protein</fullName>
    </submittedName>
</protein>
<evidence type="ECO:0000313" key="3">
    <source>
        <dbReference type="WBParaSite" id="MCU_010725-RA"/>
    </source>
</evidence>
<dbReference type="AlphaFoldDB" id="A0A5K3FUK7"/>
<feature type="domain" description="DUF7041" evidence="2">
    <location>
        <begin position="27"/>
        <end position="97"/>
    </location>
</feature>